<keyword evidence="2 3" id="KW-0663">Pyridoxal phosphate</keyword>
<dbReference type="Pfam" id="PF00202">
    <property type="entry name" value="Aminotran_3"/>
    <property type="match status" value="1"/>
</dbReference>
<gene>
    <name evidence="4" type="ORF">B1199_09665</name>
</gene>
<dbReference type="Proteomes" id="UP000194841">
    <property type="component" value="Unassembled WGS sequence"/>
</dbReference>
<dbReference type="RefSeq" id="WP_086743880.1">
    <property type="nucleotide sequence ID" value="NZ_MWPV01000002.1"/>
</dbReference>
<dbReference type="InterPro" id="IPR005814">
    <property type="entry name" value="Aminotrans_3"/>
</dbReference>
<keyword evidence="4" id="KW-0808">Transferase</keyword>
<dbReference type="SUPFAM" id="SSF53383">
    <property type="entry name" value="PLP-dependent transferases"/>
    <property type="match status" value="1"/>
</dbReference>
<evidence type="ECO:0000256" key="1">
    <source>
        <dbReference type="ARBA" id="ARBA00001933"/>
    </source>
</evidence>
<dbReference type="EMBL" id="MWPV01000002">
    <property type="protein sequence ID" value="OUL58578.1"/>
    <property type="molecule type" value="Genomic_DNA"/>
</dbReference>
<reference evidence="4 5" key="1">
    <citation type="submission" date="2017-02" db="EMBL/GenBank/DDBJ databases">
        <title>Pseudoalteromonas ulvae TC14 Genome.</title>
        <authorList>
            <person name="Molmeret M."/>
        </authorList>
    </citation>
    <scope>NUCLEOTIDE SEQUENCE [LARGE SCALE GENOMIC DNA]</scope>
    <source>
        <strain evidence="4">TC14</strain>
    </source>
</reference>
<dbReference type="AlphaFoldDB" id="A0A244CSL6"/>
<dbReference type="Gene3D" id="3.90.1150.10">
    <property type="entry name" value="Aspartate Aminotransferase, domain 1"/>
    <property type="match status" value="1"/>
</dbReference>
<dbReference type="InterPro" id="IPR015422">
    <property type="entry name" value="PyrdxlP-dep_Trfase_small"/>
</dbReference>
<dbReference type="InterPro" id="IPR015421">
    <property type="entry name" value="PyrdxlP-dep_Trfase_major"/>
</dbReference>
<dbReference type="Gene3D" id="3.40.640.10">
    <property type="entry name" value="Type I PLP-dependent aspartate aminotransferase-like (Major domain)"/>
    <property type="match status" value="1"/>
</dbReference>
<organism evidence="4 5">
    <name type="scientific">Pseudoalteromonas ulvae</name>
    <dbReference type="NCBI Taxonomy" id="107327"/>
    <lineage>
        <taxon>Bacteria</taxon>
        <taxon>Pseudomonadati</taxon>
        <taxon>Pseudomonadota</taxon>
        <taxon>Gammaproteobacteria</taxon>
        <taxon>Alteromonadales</taxon>
        <taxon>Pseudoalteromonadaceae</taxon>
        <taxon>Pseudoalteromonas</taxon>
    </lineage>
</organism>
<dbReference type="InterPro" id="IPR015424">
    <property type="entry name" value="PyrdxlP-dep_Trfase"/>
</dbReference>
<keyword evidence="5" id="KW-1185">Reference proteome</keyword>
<proteinExistence type="inferred from homology"/>
<dbReference type="OrthoDB" id="9801052at2"/>
<evidence type="ECO:0000256" key="3">
    <source>
        <dbReference type="RuleBase" id="RU003560"/>
    </source>
</evidence>
<evidence type="ECO:0000256" key="2">
    <source>
        <dbReference type="ARBA" id="ARBA00022898"/>
    </source>
</evidence>
<comment type="caution">
    <text evidence="4">The sequence shown here is derived from an EMBL/GenBank/DDBJ whole genome shotgun (WGS) entry which is preliminary data.</text>
</comment>
<dbReference type="PANTHER" id="PTHR43713">
    <property type="entry name" value="GLUTAMATE-1-SEMIALDEHYDE 2,1-AMINOMUTASE"/>
    <property type="match status" value="1"/>
</dbReference>
<dbReference type="PANTHER" id="PTHR43713:SF3">
    <property type="entry name" value="GLUTAMATE-1-SEMIALDEHYDE 2,1-AMINOMUTASE 1, CHLOROPLASTIC-RELATED"/>
    <property type="match status" value="1"/>
</dbReference>
<comment type="similarity">
    <text evidence="3">Belongs to the class-III pyridoxal-phosphate-dependent aminotransferase family.</text>
</comment>
<comment type="cofactor">
    <cofactor evidence="1">
        <name>pyridoxal 5'-phosphate</name>
        <dbReference type="ChEBI" id="CHEBI:597326"/>
    </cofactor>
</comment>
<dbReference type="GO" id="GO:0030170">
    <property type="term" value="F:pyridoxal phosphate binding"/>
    <property type="evidence" value="ECO:0007669"/>
    <property type="project" value="InterPro"/>
</dbReference>
<sequence length="426" mass="46945">MTPSYENSMQWLERAEKSIPLGSQTFSKSKMSLPLGAAPLFIEKGLGSQVWDIDGNQYTDFINGLLCISLGYQDPDVDNAIRDQLSSGISFSLPHKLEAQVAELLVELIPCAEMVRFAKNGSDVTSAAIRLARAYTHKDHIAVCGYHGWQDWYIGSTTRNLGVPASTQALTHKFTYNQIDTLEALFADTNNQIAAVILEPVNIAPPEDDFLLKVQQLCKKHGAVLIFDEMITGFRYHLGGAQSYFGVTPDLATFGKGLANGAPLSALVGKKEIMMLMNDIFFSGTFGGEALSLAAAKASLQKMIATNFANDIWQKGEYLINGFNQLTSCGDMFEIKGLAPWTFLQINPGINHCPITIKSWLIQELCKRNILFIGSHNLSYAHSYAEIDALLTCYQELFAQAQQFDADNTLAAMLDGQVIENVFKVR</sequence>
<evidence type="ECO:0000313" key="4">
    <source>
        <dbReference type="EMBL" id="OUL58578.1"/>
    </source>
</evidence>
<dbReference type="GO" id="GO:0008483">
    <property type="term" value="F:transaminase activity"/>
    <property type="evidence" value="ECO:0007669"/>
    <property type="project" value="UniProtKB-KW"/>
</dbReference>
<evidence type="ECO:0000313" key="5">
    <source>
        <dbReference type="Proteomes" id="UP000194841"/>
    </source>
</evidence>
<protein>
    <submittedName>
        <fullName evidence="4">Aspartate aminotransferase family protein</fullName>
    </submittedName>
</protein>
<accession>A0A244CSL6</accession>
<keyword evidence="4" id="KW-0032">Aminotransferase</keyword>
<name>A0A244CSL6_PSEDV</name>